<dbReference type="AlphaFoldDB" id="A0A0V1AAC5"/>
<evidence type="ECO:0000313" key="1">
    <source>
        <dbReference type="EMBL" id="KRY21588.1"/>
    </source>
</evidence>
<evidence type="ECO:0000313" key="2">
    <source>
        <dbReference type="Proteomes" id="UP000054783"/>
    </source>
</evidence>
<organism evidence="1 2">
    <name type="scientific">Trichinella patagoniensis</name>
    <dbReference type="NCBI Taxonomy" id="990121"/>
    <lineage>
        <taxon>Eukaryota</taxon>
        <taxon>Metazoa</taxon>
        <taxon>Ecdysozoa</taxon>
        <taxon>Nematoda</taxon>
        <taxon>Enoplea</taxon>
        <taxon>Dorylaimia</taxon>
        <taxon>Trichinellida</taxon>
        <taxon>Trichinellidae</taxon>
        <taxon>Trichinella</taxon>
    </lineage>
</organism>
<comment type="caution">
    <text evidence="1">The sequence shown here is derived from an EMBL/GenBank/DDBJ whole genome shotgun (WGS) entry which is preliminary data.</text>
</comment>
<name>A0A0V1AAC5_9BILA</name>
<accession>A0A0V1AAC5</accession>
<reference evidence="1 2" key="1">
    <citation type="submission" date="2015-01" db="EMBL/GenBank/DDBJ databases">
        <title>Evolution of Trichinella species and genotypes.</title>
        <authorList>
            <person name="Korhonen P.K."/>
            <person name="Edoardo P."/>
            <person name="Giuseppe L.R."/>
            <person name="Gasser R.B."/>
        </authorList>
    </citation>
    <scope>NUCLEOTIDE SEQUENCE [LARGE SCALE GENOMIC DNA]</scope>
    <source>
        <strain evidence="1">ISS2496</strain>
    </source>
</reference>
<keyword evidence="2" id="KW-1185">Reference proteome</keyword>
<dbReference type="Proteomes" id="UP000054783">
    <property type="component" value="Unassembled WGS sequence"/>
</dbReference>
<dbReference type="EMBL" id="JYDQ01000015">
    <property type="protein sequence ID" value="KRY21588.1"/>
    <property type="molecule type" value="Genomic_DNA"/>
</dbReference>
<gene>
    <name evidence="1" type="ORF">T12_2662</name>
</gene>
<protein>
    <submittedName>
        <fullName evidence="1">Uncharacterized protein</fullName>
    </submittedName>
</protein>
<sequence>MHYKFWIEEKTLKFGRSGKVSLWLLENVIAPMTSDECELKLRVTGKLEVRLSFGFALRAVSYYS</sequence>
<proteinExistence type="predicted"/>